<dbReference type="OrthoDB" id="527344at2759"/>
<evidence type="ECO:0000256" key="7">
    <source>
        <dbReference type="ARBA" id="ARBA00022723"/>
    </source>
</evidence>
<evidence type="ECO:0000313" key="13">
    <source>
        <dbReference type="EMBL" id="KAG5418092.1"/>
    </source>
</evidence>
<keyword evidence="7" id="KW-0479">Metal-binding</keyword>
<dbReference type="AlphaFoldDB" id="A0A8H7ZA53"/>
<evidence type="ECO:0000256" key="1">
    <source>
        <dbReference type="ARBA" id="ARBA00000402"/>
    </source>
</evidence>
<dbReference type="GO" id="GO:0005739">
    <property type="term" value="C:mitochondrion"/>
    <property type="evidence" value="ECO:0007669"/>
    <property type="project" value="TreeGrafter"/>
</dbReference>
<evidence type="ECO:0000256" key="5">
    <source>
        <dbReference type="ARBA" id="ARBA00022694"/>
    </source>
</evidence>
<evidence type="ECO:0000256" key="11">
    <source>
        <dbReference type="SAM" id="MobiDB-lite"/>
    </source>
</evidence>
<evidence type="ECO:0000256" key="3">
    <source>
        <dbReference type="ARBA" id="ARBA00007823"/>
    </source>
</evidence>
<protein>
    <recommendedName>
        <fullName evidence="4">ribonuclease Z</fullName>
        <ecNumber evidence="4">3.1.26.11</ecNumber>
    </recommendedName>
</protein>
<sequence>MFKFTTISHITNDTTRPLVALTTRQGNRYLFGKIPEGTQRIINAIGSSEVRFPKLQAIFLTGTIFTWSDIGGLPGLFLTISDATKKGIKVVGDCNLLSYIVATWRQFVFRLGIDLEIVNADQEPAVISNDEVIVKSIKIKPQRSAATSTDTVPPTVSSSQKVLTQIRKLASLMFPLDTSEVNSRDPNSYKSDPSSKDIHTHVQLPPASQLITQQDSISYCIEFVPIPGKFDAKKAKELGLKPGPIFKELVAGNSVVNEAGETILPSQVVGPDRILPKVLIIDIPSQEYFSPTIESDNWHKIENVGLVYHFIGDEVEFNLSEYRQSFLEKFPSTTKHLISHESTTNNIIVNEKFASGHMKLMQVMPDNFQLMNSDEFKPLNANDKEGSVDRLHALQCMGIDDTGVYSDNTNILHSSKESLYKELVQSAAETAPPFDSLQSRFNLNYTGDKASPNLKDLVHISTLGTGSALPSISRNVLSNLIRIPYQHNDGSITYRSIILDAGENTIGSILRNFGHDGGLDMKQIFSELSLIHLSHLHADHHLGMVSIINKWFELNYNDQRKMLYLVVPWQFITFIRDWYSLETQYNSHIDLSRLCMFSNEDFLREASGRLPEYEKLSIDEFEQAYDCGDIHKPITKAPLAPINTTAIDVMYETIGIESIATVRALHCTWAYSSTFKFKLDSTNTQFFTISFSGDTRPNPRFCSIGHNSDLLIHEASLDSFWIDEAIAKKHTAMIEAVGVCQLMQCPKLLLTHFSSRYGMSNNCPASKFDFSKEAELLQSQLIDKRVFNIFRNVDLNKLSDIDVVFAYDLMNIRYGEFDKQEKKWAELQSLFEVNSKKRKLDKEGEEEDALL</sequence>
<accession>A0A8H7ZA53</accession>
<feature type="region of interest" description="Disordered" evidence="11">
    <location>
        <begin position="179"/>
        <end position="200"/>
    </location>
</feature>
<evidence type="ECO:0000256" key="6">
    <source>
        <dbReference type="ARBA" id="ARBA00022722"/>
    </source>
</evidence>
<dbReference type="Gene3D" id="3.60.15.10">
    <property type="entry name" value="Ribonuclease Z/Hydroxyacylglutathione hydrolase-like"/>
    <property type="match status" value="2"/>
</dbReference>
<keyword evidence="8" id="KW-0255">Endonuclease</keyword>
<dbReference type="GeneID" id="93653050"/>
<evidence type="ECO:0000313" key="14">
    <source>
        <dbReference type="Proteomes" id="UP000669133"/>
    </source>
</evidence>
<proteinExistence type="inferred from homology"/>
<keyword evidence="6" id="KW-0540">Nuclease</keyword>
<reference evidence="13 14" key="1">
    <citation type="submission" date="2020-12" db="EMBL/GenBank/DDBJ databases">
        <title>Effect of drift, selection, and recombination on the evolution of hybrid genomes in Candida yeast pathogens.</title>
        <authorList>
            <person name="Mixao V."/>
            <person name="Ksiezopolska E."/>
            <person name="Saus E."/>
            <person name="Boekhout T."/>
            <person name="Gacser A."/>
            <person name="Gabaldon T."/>
        </authorList>
    </citation>
    <scope>NUCLEOTIDE SEQUENCE [LARGE SCALE GENOMIC DNA]</scope>
    <source>
        <strain evidence="13 14">BP57</strain>
    </source>
</reference>
<dbReference type="InterPro" id="IPR047151">
    <property type="entry name" value="RNZ2-like"/>
</dbReference>
<evidence type="ECO:0000256" key="8">
    <source>
        <dbReference type="ARBA" id="ARBA00022759"/>
    </source>
</evidence>
<dbReference type="EMBL" id="JAEOAQ010000006">
    <property type="protein sequence ID" value="KAG5418092.1"/>
    <property type="molecule type" value="Genomic_DNA"/>
</dbReference>
<dbReference type="GO" id="GO:0042781">
    <property type="term" value="F:3'-tRNA processing endoribonuclease activity"/>
    <property type="evidence" value="ECO:0007669"/>
    <property type="project" value="UniProtKB-EC"/>
</dbReference>
<comment type="catalytic activity">
    <reaction evidence="1">
        <text>Endonucleolytic cleavage of RNA, removing extra 3' nucleotides from tRNA precursor, generating 3' termini of tRNAs. A 3'-hydroxy group is left at the tRNA terminus and a 5'-phosphoryl group is left at the trailer molecule.</text>
        <dbReference type="EC" id="3.1.26.11"/>
    </reaction>
</comment>
<dbReference type="PANTHER" id="PTHR12553:SF49">
    <property type="entry name" value="ZINC PHOSPHODIESTERASE ELAC PROTEIN 2"/>
    <property type="match status" value="1"/>
</dbReference>
<dbReference type="RefSeq" id="XP_067547208.1">
    <property type="nucleotide sequence ID" value="XM_067693492.1"/>
</dbReference>
<keyword evidence="14" id="KW-1185">Reference proteome</keyword>
<comment type="caution">
    <text evidence="13">The sequence shown here is derived from an EMBL/GenBank/DDBJ whole genome shotgun (WGS) entry which is preliminary data.</text>
</comment>
<keyword evidence="10" id="KW-0862">Zinc</keyword>
<comment type="cofactor">
    <cofactor evidence="2">
        <name>Zn(2+)</name>
        <dbReference type="ChEBI" id="CHEBI:29105"/>
    </cofactor>
</comment>
<keyword evidence="5" id="KW-0819">tRNA processing</keyword>
<gene>
    <name evidence="13" type="ORF">I9W82_004421</name>
</gene>
<evidence type="ECO:0000256" key="2">
    <source>
        <dbReference type="ARBA" id="ARBA00001947"/>
    </source>
</evidence>
<dbReference type="SUPFAM" id="SSF56281">
    <property type="entry name" value="Metallo-hydrolase/oxidoreductase"/>
    <property type="match status" value="2"/>
</dbReference>
<dbReference type="Proteomes" id="UP000669133">
    <property type="component" value="Unassembled WGS sequence"/>
</dbReference>
<dbReference type="GO" id="GO:1990180">
    <property type="term" value="P:mitochondrial tRNA 3'-end processing"/>
    <property type="evidence" value="ECO:0007669"/>
    <property type="project" value="TreeGrafter"/>
</dbReference>
<dbReference type="GO" id="GO:0046872">
    <property type="term" value="F:metal ion binding"/>
    <property type="evidence" value="ECO:0007669"/>
    <property type="project" value="UniProtKB-KW"/>
</dbReference>
<feature type="compositionally biased region" description="Polar residues" evidence="11">
    <location>
        <begin position="179"/>
        <end position="192"/>
    </location>
</feature>
<organism evidence="13 14">
    <name type="scientific">Candida metapsilosis</name>
    <dbReference type="NCBI Taxonomy" id="273372"/>
    <lineage>
        <taxon>Eukaryota</taxon>
        <taxon>Fungi</taxon>
        <taxon>Dikarya</taxon>
        <taxon>Ascomycota</taxon>
        <taxon>Saccharomycotina</taxon>
        <taxon>Pichiomycetes</taxon>
        <taxon>Debaryomycetaceae</taxon>
        <taxon>Candida/Lodderomyces clade</taxon>
        <taxon>Candida</taxon>
    </lineage>
</organism>
<dbReference type="CDD" id="cd07718">
    <property type="entry name" value="RNaseZ_ELAC1_ELAC2-C-term-like_MBL-fold"/>
    <property type="match status" value="1"/>
</dbReference>
<dbReference type="InterPro" id="IPR036866">
    <property type="entry name" value="RibonucZ/Hydroxyglut_hydro"/>
</dbReference>
<dbReference type="EC" id="3.1.26.11" evidence="4"/>
<keyword evidence="9" id="KW-0378">Hydrolase</keyword>
<feature type="domain" description="tRNase Z endonuclease" evidence="12">
    <location>
        <begin position="6"/>
        <end position="72"/>
    </location>
</feature>
<evidence type="ECO:0000256" key="10">
    <source>
        <dbReference type="ARBA" id="ARBA00022833"/>
    </source>
</evidence>
<name>A0A8H7ZA53_9ASCO</name>
<dbReference type="InterPro" id="IPR027794">
    <property type="entry name" value="tRNase_Z_dom"/>
</dbReference>
<evidence type="ECO:0000256" key="4">
    <source>
        <dbReference type="ARBA" id="ARBA00012477"/>
    </source>
</evidence>
<dbReference type="PANTHER" id="PTHR12553">
    <property type="entry name" value="ZINC PHOSPHODIESTERASE ELAC PROTEIN 2"/>
    <property type="match status" value="1"/>
</dbReference>
<evidence type="ECO:0000259" key="12">
    <source>
        <dbReference type="Pfam" id="PF13691"/>
    </source>
</evidence>
<dbReference type="Pfam" id="PF13691">
    <property type="entry name" value="Lactamase_B_4"/>
    <property type="match status" value="1"/>
</dbReference>
<evidence type="ECO:0000256" key="9">
    <source>
        <dbReference type="ARBA" id="ARBA00022801"/>
    </source>
</evidence>
<comment type="similarity">
    <text evidence="3">Belongs to the RNase Z family.</text>
</comment>